<keyword evidence="12" id="KW-0456">Lyase</keyword>
<dbReference type="GO" id="GO:0015297">
    <property type="term" value="F:antiporter activity"/>
    <property type="evidence" value="ECO:0007669"/>
    <property type="project" value="InterPro"/>
</dbReference>
<dbReference type="OrthoDB" id="9780160at2"/>
<dbReference type="GO" id="GO:0042910">
    <property type="term" value="F:xenobiotic transmembrane transporter activity"/>
    <property type="evidence" value="ECO:0007669"/>
    <property type="project" value="InterPro"/>
</dbReference>
<keyword evidence="5" id="KW-1003">Cell membrane</keyword>
<feature type="transmembrane region" description="Helical" evidence="11">
    <location>
        <begin position="324"/>
        <end position="344"/>
    </location>
</feature>
<dbReference type="AlphaFoldDB" id="C3X8J6"/>
<feature type="transmembrane region" description="Helical" evidence="11">
    <location>
        <begin position="106"/>
        <end position="124"/>
    </location>
</feature>
<keyword evidence="7 11" id="KW-1133">Transmembrane helix</keyword>
<dbReference type="InterPro" id="IPR045070">
    <property type="entry name" value="MATE_MepA-like"/>
</dbReference>
<feature type="transmembrane region" description="Helical" evidence="11">
    <location>
        <begin position="424"/>
        <end position="444"/>
    </location>
</feature>
<feature type="transmembrane region" description="Helical" evidence="11">
    <location>
        <begin position="359"/>
        <end position="383"/>
    </location>
</feature>
<feature type="transmembrane region" description="Helical" evidence="11">
    <location>
        <begin position="277"/>
        <end position="298"/>
    </location>
</feature>
<dbReference type="eggNOG" id="COG0534">
    <property type="taxonomic scope" value="Bacteria"/>
</dbReference>
<dbReference type="CDD" id="cd13143">
    <property type="entry name" value="MATE_MepA_like"/>
    <property type="match status" value="1"/>
</dbReference>
<evidence type="ECO:0000256" key="7">
    <source>
        <dbReference type="ARBA" id="ARBA00022989"/>
    </source>
</evidence>
<comment type="similarity">
    <text evidence="2">Belongs to the multi antimicrobial extrusion (MATE) (TC 2.A.66.1) family. MepA subfamily.</text>
</comment>
<feature type="transmembrane region" description="Helical" evidence="11">
    <location>
        <begin position="200"/>
        <end position="223"/>
    </location>
</feature>
<evidence type="ECO:0000256" key="5">
    <source>
        <dbReference type="ARBA" id="ARBA00022475"/>
    </source>
</evidence>
<feature type="transmembrane region" description="Helical" evidence="11">
    <location>
        <begin position="144"/>
        <end position="165"/>
    </location>
</feature>
<feature type="region of interest" description="Disordered" evidence="10">
    <location>
        <begin position="461"/>
        <end position="481"/>
    </location>
</feature>
<gene>
    <name evidence="12" type="ORF">OFBG_00550</name>
</gene>
<evidence type="ECO:0000256" key="8">
    <source>
        <dbReference type="ARBA" id="ARBA00023136"/>
    </source>
</evidence>
<evidence type="ECO:0000256" key="1">
    <source>
        <dbReference type="ARBA" id="ARBA00004429"/>
    </source>
</evidence>
<comment type="subcellular location">
    <subcellularLocation>
        <location evidence="1">Cell inner membrane</location>
        <topology evidence="1">Multi-pass membrane protein</topology>
    </subcellularLocation>
</comment>
<dbReference type="GO" id="GO:0046677">
    <property type="term" value="P:response to antibiotic"/>
    <property type="evidence" value="ECO:0007669"/>
    <property type="project" value="UniProtKB-KW"/>
</dbReference>
<dbReference type="InterPro" id="IPR051327">
    <property type="entry name" value="MATE_MepA_subfamily"/>
</dbReference>
<protein>
    <recommendedName>
        <fullName evidence="3">Multidrug export protein MepA</fullName>
    </recommendedName>
</protein>
<dbReference type="InterPro" id="IPR048279">
    <property type="entry name" value="MdtK-like"/>
</dbReference>
<feature type="transmembrane region" description="Helical" evidence="11">
    <location>
        <begin position="244"/>
        <end position="265"/>
    </location>
</feature>
<feature type="transmembrane region" description="Helical" evidence="11">
    <location>
        <begin position="395"/>
        <end position="418"/>
    </location>
</feature>
<keyword evidence="4" id="KW-0813">Transport</keyword>
<dbReference type="GeneID" id="77135538"/>
<dbReference type="InterPro" id="IPR002528">
    <property type="entry name" value="MATE_fam"/>
</dbReference>
<proteinExistence type="inferred from homology"/>
<keyword evidence="13" id="KW-1185">Reference proteome</keyword>
<dbReference type="GO" id="GO:0016829">
    <property type="term" value="F:lyase activity"/>
    <property type="evidence" value="ECO:0007669"/>
    <property type="project" value="UniProtKB-KW"/>
</dbReference>
<keyword evidence="8 11" id="KW-0472">Membrane</keyword>
<dbReference type="PIRSF" id="PIRSF006603">
    <property type="entry name" value="DinF"/>
    <property type="match status" value="1"/>
</dbReference>
<dbReference type="PANTHER" id="PTHR43823:SF3">
    <property type="entry name" value="MULTIDRUG EXPORT PROTEIN MEPA"/>
    <property type="match status" value="1"/>
</dbReference>
<feature type="transmembrane region" description="Helical" evidence="11">
    <location>
        <begin position="23"/>
        <end position="44"/>
    </location>
</feature>
<evidence type="ECO:0000256" key="4">
    <source>
        <dbReference type="ARBA" id="ARBA00022448"/>
    </source>
</evidence>
<evidence type="ECO:0000313" key="12">
    <source>
        <dbReference type="EMBL" id="EEO29522.1"/>
    </source>
</evidence>
<dbReference type="GO" id="GO:0005886">
    <property type="term" value="C:plasma membrane"/>
    <property type="evidence" value="ECO:0007669"/>
    <property type="project" value="UniProtKB-SubCell"/>
</dbReference>
<dbReference type="PANTHER" id="PTHR43823">
    <property type="entry name" value="SPORULATION PROTEIN YKVU"/>
    <property type="match status" value="1"/>
</dbReference>
<dbReference type="EMBL" id="GG658170">
    <property type="protein sequence ID" value="EEO29522.1"/>
    <property type="molecule type" value="Genomic_DNA"/>
</dbReference>
<feature type="transmembrane region" description="Helical" evidence="11">
    <location>
        <begin position="172"/>
        <end position="194"/>
    </location>
</feature>
<keyword evidence="6 11" id="KW-0812">Transmembrane</keyword>
<evidence type="ECO:0000313" key="13">
    <source>
        <dbReference type="Proteomes" id="UP000005089"/>
    </source>
</evidence>
<reference evidence="12 13" key="1">
    <citation type="submission" date="2009-02" db="EMBL/GenBank/DDBJ databases">
        <title>The Genome Sequence of Oxalobacter formigenes OXCC13.</title>
        <authorList>
            <consortium name="The Broad Institute Genome Sequencing Platform"/>
            <person name="Ward D."/>
            <person name="Young S.K."/>
            <person name="Kodira C.D."/>
            <person name="Zeng Q."/>
            <person name="Koehrsen M."/>
            <person name="Alvarado L."/>
            <person name="Berlin A."/>
            <person name="Borenstein D."/>
            <person name="Chen Z."/>
            <person name="Engels R."/>
            <person name="Freedman E."/>
            <person name="Gellesch M."/>
            <person name="Goldberg J."/>
            <person name="Griggs A."/>
            <person name="Gujja S."/>
            <person name="Heiman D."/>
            <person name="Hepburn T."/>
            <person name="Howarth C."/>
            <person name="Jen D."/>
            <person name="Larson L."/>
            <person name="Lewis B."/>
            <person name="Mehta T."/>
            <person name="Park D."/>
            <person name="Pearson M."/>
            <person name="Roberts A."/>
            <person name="Saif S."/>
            <person name="Shea T."/>
            <person name="Shenoy N."/>
            <person name="Sisk P."/>
            <person name="Stolte C."/>
            <person name="Sykes S."/>
            <person name="Walk T."/>
            <person name="White J."/>
            <person name="Yandava C."/>
            <person name="Allison M.J."/>
            <person name="Lander E."/>
            <person name="Nusbaum C."/>
            <person name="Galagan J."/>
            <person name="Birren B."/>
        </authorList>
    </citation>
    <scope>NUCLEOTIDE SEQUENCE [LARGE SCALE GENOMIC DNA]</scope>
    <source>
        <strain evidence="12 13">OXCC13</strain>
    </source>
</reference>
<evidence type="ECO:0000256" key="11">
    <source>
        <dbReference type="SAM" id="Phobius"/>
    </source>
</evidence>
<organism evidence="12 13">
    <name type="scientific">Oxalobacter formigenes OXCC13</name>
    <dbReference type="NCBI Taxonomy" id="556269"/>
    <lineage>
        <taxon>Bacteria</taxon>
        <taxon>Pseudomonadati</taxon>
        <taxon>Pseudomonadota</taxon>
        <taxon>Betaproteobacteria</taxon>
        <taxon>Burkholderiales</taxon>
        <taxon>Oxalobacteraceae</taxon>
        <taxon>Oxalobacter</taxon>
    </lineage>
</organism>
<feature type="transmembrane region" description="Helical" evidence="11">
    <location>
        <begin position="64"/>
        <end position="86"/>
    </location>
</feature>
<dbReference type="RefSeq" id="WP_005880075.1">
    <property type="nucleotide sequence ID" value="NZ_CP019430.1"/>
</dbReference>
<accession>C3X8J6</accession>
<dbReference type="Pfam" id="PF01554">
    <property type="entry name" value="MatE"/>
    <property type="match status" value="2"/>
</dbReference>
<evidence type="ECO:0000256" key="6">
    <source>
        <dbReference type="ARBA" id="ARBA00022692"/>
    </source>
</evidence>
<dbReference type="HOGENOM" id="CLU_012893_0_2_4"/>
<sequence length="481" mass="51959">MNSTARTHTRGEEELARGNIPKLFVKFVIPGMLALFMLSAQLFIDGLLIGNFIGANAMGSVNLVIPIYDALIACAVVICVGCQCIIGMKLGCDDLQTANDTLRTGLVFALVAIGIAGALVTIFAPELVRLMGANDVLQDDAVTFIRVLAPFFPFPVVMYLFDAVLKSVGRPIYATIGMSAMVLSNVVLDLLFILAFEWGIAGAAFATGLSYLIGLSVYLPALLRKNSPVNLLIGRFKMKLVGKLLTIGSAEGVTELSACVVTLMFNLTMMHYAGEKGIVAFTAINYLNYVMLASIIGMSEGLRSIISYNYGLEAFSRIRKTLRLAMKVTAGFAVVMFSGFFFFGNEMISLFFSHGETDIIALAASGTAILAFSYLFNGFNILTAGVFTSIGQAKYSLLISLLRGCILLFVFLMFLPSFMGIKGIWLTVPLAEVFTFLIGGALYLKKIRRIGERVPAHNGFGHMKKTGSASELSLSRPRNIA</sequence>
<keyword evidence="9" id="KW-0046">Antibiotic resistance</keyword>
<evidence type="ECO:0000256" key="10">
    <source>
        <dbReference type="SAM" id="MobiDB-lite"/>
    </source>
</evidence>
<evidence type="ECO:0000256" key="9">
    <source>
        <dbReference type="ARBA" id="ARBA00023251"/>
    </source>
</evidence>
<evidence type="ECO:0000256" key="2">
    <source>
        <dbReference type="ARBA" id="ARBA00008417"/>
    </source>
</evidence>
<dbReference type="Proteomes" id="UP000005089">
    <property type="component" value="Unassembled WGS sequence"/>
</dbReference>
<evidence type="ECO:0000256" key="3">
    <source>
        <dbReference type="ARBA" id="ARBA00022106"/>
    </source>
</evidence>
<name>C3X8J6_OXAFO</name>